<evidence type="ECO:0000313" key="3">
    <source>
        <dbReference type="EMBL" id="KAK3577306.1"/>
    </source>
</evidence>
<proteinExistence type="predicted"/>
<reference evidence="3" key="2">
    <citation type="journal article" date="2021" name="Genome Biol. Evol.">
        <title>Developing a high-quality reference genome for a parasitic bivalve with doubly uniparental inheritance (Bivalvia: Unionida).</title>
        <authorList>
            <person name="Smith C.H."/>
        </authorList>
    </citation>
    <scope>NUCLEOTIDE SEQUENCE</scope>
    <source>
        <strain evidence="3">CHS0354</strain>
        <tissue evidence="3">Mantle</tissue>
    </source>
</reference>
<dbReference type="InterPro" id="IPR050373">
    <property type="entry name" value="Fibrinogen_C-term_domain"/>
</dbReference>
<name>A0AAE0VH01_9BIVA</name>
<keyword evidence="1" id="KW-0732">Signal</keyword>
<evidence type="ECO:0000259" key="2">
    <source>
        <dbReference type="Pfam" id="PF00147"/>
    </source>
</evidence>
<gene>
    <name evidence="3" type="ORF">CHS0354_008399</name>
</gene>
<feature type="chain" id="PRO_5042126208" description="Fibrinogen C-terminal domain-containing protein" evidence="1">
    <location>
        <begin position="16"/>
        <end position="163"/>
    </location>
</feature>
<feature type="signal peptide" evidence="1">
    <location>
        <begin position="1"/>
        <end position="15"/>
    </location>
</feature>
<dbReference type="InterPro" id="IPR014716">
    <property type="entry name" value="Fibrinogen_a/b/g_C_1"/>
</dbReference>
<evidence type="ECO:0000256" key="1">
    <source>
        <dbReference type="SAM" id="SignalP"/>
    </source>
</evidence>
<reference evidence="3" key="1">
    <citation type="journal article" date="2021" name="Genome Biol. Evol.">
        <title>A High-Quality Reference Genome for a Parasitic Bivalve with Doubly Uniparental Inheritance (Bivalvia: Unionida).</title>
        <authorList>
            <person name="Smith C.H."/>
        </authorList>
    </citation>
    <scope>NUCLEOTIDE SEQUENCE</scope>
    <source>
        <strain evidence="3">CHS0354</strain>
    </source>
</reference>
<sequence>MIPTVVNLVLATVRATVILCLQGTLVSDLFVPSYYPNCEDWSYKRSQSRDLPMRVYKNQSACNLSRGTPKGIYVHYDMKTACGGLAVIQRRVIEDVGYKNDLGALNGICWIGNDNIHAFTAHDNNELRRELFLSDANKTNATYIIFNVGNENRGHLLTVGVNI</sequence>
<dbReference type="Pfam" id="PF00147">
    <property type="entry name" value="Fibrinogen_C"/>
    <property type="match status" value="1"/>
</dbReference>
<organism evidence="3 4">
    <name type="scientific">Potamilus streckersoni</name>
    <dbReference type="NCBI Taxonomy" id="2493646"/>
    <lineage>
        <taxon>Eukaryota</taxon>
        <taxon>Metazoa</taxon>
        <taxon>Spiralia</taxon>
        <taxon>Lophotrochozoa</taxon>
        <taxon>Mollusca</taxon>
        <taxon>Bivalvia</taxon>
        <taxon>Autobranchia</taxon>
        <taxon>Heteroconchia</taxon>
        <taxon>Palaeoheterodonta</taxon>
        <taxon>Unionida</taxon>
        <taxon>Unionoidea</taxon>
        <taxon>Unionidae</taxon>
        <taxon>Ambleminae</taxon>
        <taxon>Lampsilini</taxon>
        <taxon>Potamilus</taxon>
    </lineage>
</organism>
<accession>A0AAE0VH01</accession>
<dbReference type="Proteomes" id="UP001195483">
    <property type="component" value="Unassembled WGS sequence"/>
</dbReference>
<dbReference type="InterPro" id="IPR036056">
    <property type="entry name" value="Fibrinogen-like_C"/>
</dbReference>
<dbReference type="SUPFAM" id="SSF56496">
    <property type="entry name" value="Fibrinogen C-terminal domain-like"/>
    <property type="match status" value="1"/>
</dbReference>
<evidence type="ECO:0000313" key="4">
    <source>
        <dbReference type="Proteomes" id="UP001195483"/>
    </source>
</evidence>
<protein>
    <recommendedName>
        <fullName evidence="2">Fibrinogen C-terminal domain-containing protein</fullName>
    </recommendedName>
</protein>
<feature type="domain" description="Fibrinogen C-terminal" evidence="2">
    <location>
        <begin position="70"/>
        <end position="159"/>
    </location>
</feature>
<dbReference type="PANTHER" id="PTHR19143">
    <property type="entry name" value="FIBRINOGEN/TENASCIN/ANGIOPOEITIN"/>
    <property type="match status" value="1"/>
</dbReference>
<dbReference type="InterPro" id="IPR002181">
    <property type="entry name" value="Fibrinogen_a/b/g_C_dom"/>
</dbReference>
<dbReference type="GO" id="GO:0005615">
    <property type="term" value="C:extracellular space"/>
    <property type="evidence" value="ECO:0007669"/>
    <property type="project" value="TreeGrafter"/>
</dbReference>
<dbReference type="AlphaFoldDB" id="A0AAE0VH01"/>
<reference evidence="3" key="3">
    <citation type="submission" date="2023-05" db="EMBL/GenBank/DDBJ databases">
        <authorList>
            <person name="Smith C.H."/>
        </authorList>
    </citation>
    <scope>NUCLEOTIDE SEQUENCE</scope>
    <source>
        <strain evidence="3">CHS0354</strain>
        <tissue evidence="3">Mantle</tissue>
    </source>
</reference>
<comment type="caution">
    <text evidence="3">The sequence shown here is derived from an EMBL/GenBank/DDBJ whole genome shotgun (WGS) entry which is preliminary data.</text>
</comment>
<dbReference type="Gene3D" id="3.90.215.10">
    <property type="entry name" value="Gamma Fibrinogen, chain A, domain 1"/>
    <property type="match status" value="1"/>
</dbReference>
<keyword evidence="4" id="KW-1185">Reference proteome</keyword>
<dbReference type="EMBL" id="JAEAOA010000557">
    <property type="protein sequence ID" value="KAK3577306.1"/>
    <property type="molecule type" value="Genomic_DNA"/>
</dbReference>